<name>A0ABP6MCA6_9ACTN</name>
<dbReference type="Proteomes" id="UP001501637">
    <property type="component" value="Unassembled WGS sequence"/>
</dbReference>
<proteinExistence type="predicted"/>
<protein>
    <submittedName>
        <fullName evidence="2">Uncharacterized protein</fullName>
    </submittedName>
</protein>
<organism evidence="2 3">
    <name type="scientific">Streptomyces rectiviolaceus</name>
    <dbReference type="NCBI Taxonomy" id="332591"/>
    <lineage>
        <taxon>Bacteria</taxon>
        <taxon>Bacillati</taxon>
        <taxon>Actinomycetota</taxon>
        <taxon>Actinomycetes</taxon>
        <taxon>Kitasatosporales</taxon>
        <taxon>Streptomycetaceae</taxon>
        <taxon>Streptomyces</taxon>
    </lineage>
</organism>
<evidence type="ECO:0000313" key="3">
    <source>
        <dbReference type="Proteomes" id="UP001501637"/>
    </source>
</evidence>
<feature type="region of interest" description="Disordered" evidence="1">
    <location>
        <begin position="1"/>
        <end position="31"/>
    </location>
</feature>
<reference evidence="3" key="1">
    <citation type="journal article" date="2019" name="Int. J. Syst. Evol. Microbiol.">
        <title>The Global Catalogue of Microorganisms (GCM) 10K type strain sequencing project: providing services to taxonomists for standard genome sequencing and annotation.</title>
        <authorList>
            <consortium name="The Broad Institute Genomics Platform"/>
            <consortium name="The Broad Institute Genome Sequencing Center for Infectious Disease"/>
            <person name="Wu L."/>
            <person name="Ma J."/>
        </authorList>
    </citation>
    <scope>NUCLEOTIDE SEQUENCE [LARGE SCALE GENOMIC DNA]</scope>
    <source>
        <strain evidence="3">JCM 9092</strain>
    </source>
</reference>
<dbReference type="EMBL" id="BAAAUG010000027">
    <property type="protein sequence ID" value="GAA3095074.1"/>
    <property type="molecule type" value="Genomic_DNA"/>
</dbReference>
<keyword evidence="3" id="KW-1185">Reference proteome</keyword>
<comment type="caution">
    <text evidence="2">The sequence shown here is derived from an EMBL/GenBank/DDBJ whole genome shotgun (WGS) entry which is preliminary data.</text>
</comment>
<accession>A0ABP6MCA6</accession>
<evidence type="ECO:0000313" key="2">
    <source>
        <dbReference type="EMBL" id="GAA3095074.1"/>
    </source>
</evidence>
<evidence type="ECO:0000256" key="1">
    <source>
        <dbReference type="SAM" id="MobiDB-lite"/>
    </source>
</evidence>
<feature type="region of interest" description="Disordered" evidence="1">
    <location>
        <begin position="84"/>
        <end position="109"/>
    </location>
</feature>
<dbReference type="RefSeq" id="WP_344520070.1">
    <property type="nucleotide sequence ID" value="NZ_BAAAUG010000027.1"/>
</dbReference>
<sequence length="109" mass="11827">MVPLGSMGPNRAGRHRHRDRGQHPALCGRHRASAERTCARIVIVPKPKYTPDAVTGTTAHTRPLTRSAAEPDCVIVDEAQLLAPAASSQEEPPGESGIAEYQNREVVWL</sequence>
<gene>
    <name evidence="2" type="ORF">GCM10010449_18390</name>
</gene>